<dbReference type="Proteomes" id="UP000184255">
    <property type="component" value="Unassembled WGS sequence"/>
</dbReference>
<accession>A0A1L7TVP4</accession>
<keyword evidence="2" id="KW-1185">Reference proteome</keyword>
<proteinExistence type="predicted"/>
<protein>
    <submittedName>
        <fullName evidence="1">Uncharacterized protein</fullName>
    </submittedName>
</protein>
<gene>
    <name evidence="1" type="ORF">FMAN_00161</name>
</gene>
<organism evidence="1 2">
    <name type="scientific">Fusarium mangiferae</name>
    <name type="common">Mango malformation disease fungus</name>
    <dbReference type="NCBI Taxonomy" id="192010"/>
    <lineage>
        <taxon>Eukaryota</taxon>
        <taxon>Fungi</taxon>
        <taxon>Dikarya</taxon>
        <taxon>Ascomycota</taxon>
        <taxon>Pezizomycotina</taxon>
        <taxon>Sordariomycetes</taxon>
        <taxon>Hypocreomycetidae</taxon>
        <taxon>Hypocreales</taxon>
        <taxon>Nectriaceae</taxon>
        <taxon>Fusarium</taxon>
        <taxon>Fusarium fujikuroi species complex</taxon>
    </lineage>
</organism>
<evidence type="ECO:0000313" key="2">
    <source>
        <dbReference type="Proteomes" id="UP000184255"/>
    </source>
</evidence>
<reference evidence="2" key="1">
    <citation type="journal article" date="2016" name="Genome Biol. Evol.">
        <title>Comparative 'omics' of the Fusarium fujikuroi species complex highlights differences in genetic potential and metabolite synthesis.</title>
        <authorList>
            <person name="Niehaus E.-M."/>
            <person name="Muensterkoetter M."/>
            <person name="Proctor R.H."/>
            <person name="Brown D.W."/>
            <person name="Sharon A."/>
            <person name="Idan Y."/>
            <person name="Oren-Young L."/>
            <person name="Sieber C.M."/>
            <person name="Novak O."/>
            <person name="Pencik A."/>
            <person name="Tarkowska D."/>
            <person name="Hromadova K."/>
            <person name="Freeman S."/>
            <person name="Maymon M."/>
            <person name="Elazar M."/>
            <person name="Youssef S.A."/>
            <person name="El-Shabrawy E.S.M."/>
            <person name="Shalaby A.B.A."/>
            <person name="Houterman P."/>
            <person name="Brock N.L."/>
            <person name="Burkhardt I."/>
            <person name="Tsavkelova E.A."/>
            <person name="Dickschat J.S."/>
            <person name="Galuszka P."/>
            <person name="Gueldener U."/>
            <person name="Tudzynski B."/>
        </authorList>
    </citation>
    <scope>NUCLEOTIDE SEQUENCE [LARGE SCALE GENOMIC DNA]</scope>
    <source>
        <strain evidence="2">MRC7560</strain>
    </source>
</reference>
<sequence>MGSLLPLDSRCSSFIVKPSDKRPQQTGALARLPVELKRMIAKNIDKPRAKDLKSLALSSAALFSVIRPLYYRSGSFEDFREALKTADVARMERNYEFGGVDVSIVWDRKHVKCQCRNKLAKHSKHRPIDLLLFRILKEEWNPSFANALIWLCSKGFSLQHWPRNHHSISSMSNMMPESLIQLFQRGMGDPDKVKGICDIIQFLSGQGLPIPLRLNPERAPGYAAKERQESAVGCSCLECGPPLRHVWHETTMAIALRSHCPPIILEVLLQEYTKRGVFLTDLELDTWEAPPALEDWCEAQEPFFKGRPHHESWFIETDFASVISSLYADLMEPVTGWEEEYQGQTADIWEAKMKLLLRYNAIDEHERDLFQGILEALRKIAKMSPGTDDAAGKYRWSAFRKAIRDFATAPELMSTYLDQDDWIESEDPEETRRPHRFFIDEDIYPSFWSIGSAVVRSHDLWILLILSRLITCLDGMTIIVGTGLLP</sequence>
<comment type="caution">
    <text evidence="1">The sequence shown here is derived from an EMBL/GenBank/DDBJ whole genome shotgun (WGS) entry which is preliminary data.</text>
</comment>
<dbReference type="VEuPathDB" id="FungiDB:FMAN_00161"/>
<dbReference type="GeneID" id="65079434"/>
<dbReference type="EMBL" id="FCQH01000013">
    <property type="protein sequence ID" value="CVL02658.1"/>
    <property type="molecule type" value="Genomic_DNA"/>
</dbReference>
<dbReference type="AlphaFoldDB" id="A0A1L7TVP4"/>
<dbReference type="RefSeq" id="XP_041687704.1">
    <property type="nucleotide sequence ID" value="XM_041821977.1"/>
</dbReference>
<evidence type="ECO:0000313" key="1">
    <source>
        <dbReference type="EMBL" id="CVL02658.1"/>
    </source>
</evidence>
<name>A0A1L7TVP4_FUSMA</name>